<dbReference type="InterPro" id="IPR035940">
    <property type="entry name" value="CAP_sf"/>
</dbReference>
<name>A0ABX8GW87_9BACT</name>
<organism evidence="2 3">
    <name type="scientific">Flammeovirga kamogawensis</name>
    <dbReference type="NCBI Taxonomy" id="373891"/>
    <lineage>
        <taxon>Bacteria</taxon>
        <taxon>Pseudomonadati</taxon>
        <taxon>Bacteroidota</taxon>
        <taxon>Cytophagia</taxon>
        <taxon>Cytophagales</taxon>
        <taxon>Flammeovirgaceae</taxon>
        <taxon>Flammeovirga</taxon>
    </lineage>
</organism>
<dbReference type="InterPro" id="IPR000595">
    <property type="entry name" value="cNMP-bd_dom"/>
</dbReference>
<dbReference type="RefSeq" id="WP_144075055.1">
    <property type="nucleotide sequence ID" value="NZ_CP076128.1"/>
</dbReference>
<sequence>MNRINDHREEINLTELEFNPIFFEQAKRFASELADNPGLREQISKDDQIISRYTSVIKAQTGANAKGCTGFSASSNLDPNEVVKIMTQTCRSTIDDRNANAIGGAVFQNANNGDYFYVTFIGKID</sequence>
<gene>
    <name evidence="2" type="ORF">KM029_01665</name>
</gene>
<feature type="domain" description="Cyclic nucleotide-binding" evidence="1">
    <location>
        <begin position="73"/>
        <end position="125"/>
    </location>
</feature>
<keyword evidence="3" id="KW-1185">Reference proteome</keyword>
<evidence type="ECO:0000313" key="2">
    <source>
        <dbReference type="EMBL" id="QWG07669.1"/>
    </source>
</evidence>
<reference evidence="2 3" key="1">
    <citation type="submission" date="2021-05" db="EMBL/GenBank/DDBJ databases">
        <title>Comparative genomic studies on the polysaccharide-degrading batcterial strains of the Flammeovirga genus.</title>
        <authorList>
            <person name="Zewei F."/>
            <person name="Zheng Z."/>
            <person name="Yu L."/>
            <person name="Ruyue G."/>
            <person name="Yanhong M."/>
            <person name="Yuanyuan C."/>
            <person name="Jingyan G."/>
            <person name="Wenjun H."/>
        </authorList>
    </citation>
    <scope>NUCLEOTIDE SEQUENCE [LARGE SCALE GENOMIC DNA]</scope>
    <source>
        <strain evidence="2 3">YS10</strain>
    </source>
</reference>
<protein>
    <recommendedName>
        <fullName evidence="1">Cyclic nucleotide-binding domain-containing protein</fullName>
    </recommendedName>
</protein>
<evidence type="ECO:0000259" key="1">
    <source>
        <dbReference type="PROSITE" id="PS50042"/>
    </source>
</evidence>
<dbReference type="Proteomes" id="UP000682802">
    <property type="component" value="Chromosome 1"/>
</dbReference>
<dbReference type="Gene3D" id="3.40.33.10">
    <property type="entry name" value="CAP"/>
    <property type="match status" value="1"/>
</dbReference>
<evidence type="ECO:0000313" key="3">
    <source>
        <dbReference type="Proteomes" id="UP000682802"/>
    </source>
</evidence>
<dbReference type="EMBL" id="CP076128">
    <property type="protein sequence ID" value="QWG07669.1"/>
    <property type="molecule type" value="Genomic_DNA"/>
</dbReference>
<accession>A0ABX8GW87</accession>
<proteinExistence type="predicted"/>
<dbReference type="PROSITE" id="PS50042">
    <property type="entry name" value="CNMP_BINDING_3"/>
    <property type="match status" value="1"/>
</dbReference>